<reference evidence="2 3" key="1">
    <citation type="submission" date="2017-04" db="EMBL/GenBank/DDBJ databases">
        <title>The new phylogeny of genus Mycobacterium.</title>
        <authorList>
            <person name="Tortoli E."/>
            <person name="Trovato A."/>
            <person name="Cirillo D.M."/>
        </authorList>
    </citation>
    <scope>NUCLEOTIDE SEQUENCE [LARGE SCALE GENOMIC DNA]</scope>
    <source>
        <strain evidence="2 3">DSM 45247</strain>
    </source>
</reference>
<dbReference type="Gene3D" id="2.30.110.10">
    <property type="entry name" value="Electron Transport, Fmn-binding Protein, Chain A"/>
    <property type="match status" value="1"/>
</dbReference>
<dbReference type="OrthoDB" id="9792858at2"/>
<comment type="caution">
    <text evidence="2">The sequence shown here is derived from an EMBL/GenBank/DDBJ whole genome shotgun (WGS) entry which is preliminary data.</text>
</comment>
<accession>A0A1X2KZM0</accession>
<dbReference type="AlphaFoldDB" id="A0A1X2KZM0"/>
<keyword evidence="3" id="KW-1185">Reference proteome</keyword>
<dbReference type="SUPFAM" id="SSF50475">
    <property type="entry name" value="FMN-binding split barrel"/>
    <property type="match status" value="1"/>
</dbReference>
<proteinExistence type="predicted"/>
<evidence type="ECO:0000313" key="2">
    <source>
        <dbReference type="EMBL" id="OSC27067.1"/>
    </source>
</evidence>
<dbReference type="GO" id="GO:0010181">
    <property type="term" value="F:FMN binding"/>
    <property type="evidence" value="ECO:0007669"/>
    <property type="project" value="InterPro"/>
</dbReference>
<gene>
    <name evidence="2" type="ORF">B8W69_15480</name>
</gene>
<dbReference type="Proteomes" id="UP000242320">
    <property type="component" value="Unassembled WGS sequence"/>
</dbReference>
<organism evidence="2 3">
    <name type="scientific">Mycolicibacterium vulneris</name>
    <dbReference type="NCBI Taxonomy" id="547163"/>
    <lineage>
        <taxon>Bacteria</taxon>
        <taxon>Bacillati</taxon>
        <taxon>Actinomycetota</taxon>
        <taxon>Actinomycetes</taxon>
        <taxon>Mycobacteriales</taxon>
        <taxon>Mycobacteriaceae</taxon>
        <taxon>Mycolicibacterium</taxon>
    </lineage>
</organism>
<dbReference type="GO" id="GO:0016646">
    <property type="term" value="F:oxidoreductase activity, acting on the CH-NH group of donors, NAD or NADP as acceptor"/>
    <property type="evidence" value="ECO:0007669"/>
    <property type="project" value="UniProtKB-ARBA"/>
</dbReference>
<dbReference type="EMBL" id="NCXM01000014">
    <property type="protein sequence ID" value="OSC27067.1"/>
    <property type="molecule type" value="Genomic_DNA"/>
</dbReference>
<sequence length="102" mass="10238">MRRHSLPAVTYGSGRFPSGVIAVCGVGADGNPVSMAVSSFVSLSLHPPWVAVCLPSASFSGGCLRSVSGTGDRFSDIDRGPAGDGVAFVPGAWGVGGMEAVR</sequence>
<dbReference type="InterPro" id="IPR002563">
    <property type="entry name" value="Flavin_Rdtase-like_dom"/>
</dbReference>
<evidence type="ECO:0000259" key="1">
    <source>
        <dbReference type="Pfam" id="PF01613"/>
    </source>
</evidence>
<evidence type="ECO:0000313" key="3">
    <source>
        <dbReference type="Proteomes" id="UP000242320"/>
    </source>
</evidence>
<feature type="domain" description="Flavin reductase like" evidence="1">
    <location>
        <begin position="14"/>
        <end position="60"/>
    </location>
</feature>
<name>A0A1X2KZM0_9MYCO</name>
<dbReference type="Pfam" id="PF01613">
    <property type="entry name" value="Flavin_Reduct"/>
    <property type="match status" value="1"/>
</dbReference>
<protein>
    <recommendedName>
        <fullName evidence="1">Flavin reductase like domain-containing protein</fullName>
    </recommendedName>
</protein>
<dbReference type="InterPro" id="IPR012349">
    <property type="entry name" value="Split_barrel_FMN-bd"/>
</dbReference>